<evidence type="ECO:0000256" key="1">
    <source>
        <dbReference type="SAM" id="Phobius"/>
    </source>
</evidence>
<accession>A0A8J4V260</accession>
<keyword evidence="1" id="KW-0812">Transmembrane</keyword>
<evidence type="ECO:0000313" key="3">
    <source>
        <dbReference type="Proteomes" id="UP000695562"/>
    </source>
</evidence>
<dbReference type="OrthoDB" id="1062969at2759"/>
<keyword evidence="1" id="KW-1133">Transmembrane helix</keyword>
<name>A0A8J4V260_9MYCE</name>
<evidence type="ECO:0000313" key="2">
    <source>
        <dbReference type="EMBL" id="KAF2077955.1"/>
    </source>
</evidence>
<protein>
    <submittedName>
        <fullName evidence="2">Uncharacterized protein</fullName>
    </submittedName>
</protein>
<dbReference type="EMBL" id="AJWJ01000015">
    <property type="protein sequence ID" value="KAF2077955.1"/>
    <property type="molecule type" value="Genomic_DNA"/>
</dbReference>
<dbReference type="Proteomes" id="UP000695562">
    <property type="component" value="Unassembled WGS sequence"/>
</dbReference>
<keyword evidence="3" id="KW-1185">Reference proteome</keyword>
<comment type="caution">
    <text evidence="2">The sequence shown here is derived from an EMBL/GenBank/DDBJ whole genome shotgun (WGS) entry which is preliminary data.</text>
</comment>
<keyword evidence="1" id="KW-0472">Membrane</keyword>
<sequence length="437" mass="48828">MSPPILFNHPDHLPKFFGKLQIIGTADQEIKKYRALHATDAALLKMGQVTPTLTKVTQQPLLNCSKEVQAAYQNNDFATIKKLEAKAQSDVQPVFDNIMSLGDKAWTKVKSTETGEEYYMSWSKSAAVWSYTPAIRPSTADEIKDDPNAKFQAVAQFGTYSQTSEITGTQKFDLGLPEKAVESVISLIISQTLSTFLPQGLNFLASQFAEKLSQFAVEKGLEFFKFVIPEAWMGPVTMSVVFVLVFIGLKVLYDWLNRKYTIRVQVFNWDNQNDWQLTTQALSNAVNPGKEKNTLALNINIDKMIDPQNVTYPPDFKPNETLECTVFYAVIIYENDATFAQGCEVYIYAFLSTCAKQKRGITYAFSCPRFSDNGQYMEGAVLDPANFLKTASTKWSHDLKIKVTAAGINEPVTACMSALSGADENIYDVNIQLNKDA</sequence>
<dbReference type="AlphaFoldDB" id="A0A8J4V260"/>
<reference evidence="2" key="1">
    <citation type="submission" date="2020-01" db="EMBL/GenBank/DDBJ databases">
        <title>Development of genomics and gene disruption for Polysphondylium violaceum indicates a role for the polyketide synthase stlB in stalk morphogenesis.</title>
        <authorList>
            <person name="Narita B."/>
            <person name="Kawabe Y."/>
            <person name="Kin K."/>
            <person name="Saito T."/>
            <person name="Gibbs R."/>
            <person name="Kuspa A."/>
            <person name="Muzny D."/>
            <person name="Queller D."/>
            <person name="Richards S."/>
            <person name="Strassman J."/>
            <person name="Sucgang R."/>
            <person name="Worley K."/>
            <person name="Schaap P."/>
        </authorList>
    </citation>
    <scope>NUCLEOTIDE SEQUENCE</scope>
    <source>
        <strain evidence="2">QSvi11</strain>
    </source>
</reference>
<feature type="transmembrane region" description="Helical" evidence="1">
    <location>
        <begin position="232"/>
        <end position="253"/>
    </location>
</feature>
<organism evidence="2 3">
    <name type="scientific">Polysphondylium violaceum</name>
    <dbReference type="NCBI Taxonomy" id="133409"/>
    <lineage>
        <taxon>Eukaryota</taxon>
        <taxon>Amoebozoa</taxon>
        <taxon>Evosea</taxon>
        <taxon>Eumycetozoa</taxon>
        <taxon>Dictyostelia</taxon>
        <taxon>Dictyosteliales</taxon>
        <taxon>Dictyosteliaceae</taxon>
        <taxon>Polysphondylium</taxon>
    </lineage>
</organism>
<proteinExistence type="predicted"/>
<gene>
    <name evidence="2" type="ORF">CYY_000755</name>
</gene>